<dbReference type="EC" id="5.4.2.6" evidence="1"/>
<keyword evidence="1" id="KW-0378">Hydrolase</keyword>
<dbReference type="GO" id="GO:0050308">
    <property type="term" value="F:sugar-phosphatase activity"/>
    <property type="evidence" value="ECO:0007669"/>
    <property type="project" value="TreeGrafter"/>
</dbReference>
<dbReference type="InterPro" id="IPR051806">
    <property type="entry name" value="HAD-like_SPP"/>
</dbReference>
<comment type="caution">
    <text evidence="1">The sequence shown here is derived from an EMBL/GenBank/DDBJ whole genome shotgun (WGS) entry which is preliminary data.</text>
</comment>
<dbReference type="GO" id="GO:0008801">
    <property type="term" value="F:beta-phosphoglucomutase activity"/>
    <property type="evidence" value="ECO:0007669"/>
    <property type="project" value="UniProtKB-EC"/>
</dbReference>
<dbReference type="PANTHER" id="PTHR43481">
    <property type="entry name" value="FRUCTOSE-1-PHOSPHATE PHOSPHATASE"/>
    <property type="match status" value="1"/>
</dbReference>
<dbReference type="Gene3D" id="1.10.150.240">
    <property type="entry name" value="Putative phosphatase, domain 2"/>
    <property type="match status" value="1"/>
</dbReference>
<dbReference type="PANTHER" id="PTHR43481:SF4">
    <property type="entry name" value="GLYCEROL-1-PHOSPHATE PHOSPHOHYDROLASE 1-RELATED"/>
    <property type="match status" value="1"/>
</dbReference>
<reference evidence="1 2" key="1">
    <citation type="submission" date="2011-01" db="EMBL/GenBank/DDBJ databases">
        <authorList>
            <person name="Muzny D."/>
            <person name="Qin X."/>
            <person name="Deng J."/>
            <person name="Jiang H."/>
            <person name="Liu Y."/>
            <person name="Qu J."/>
            <person name="Song X.-Z."/>
            <person name="Zhang L."/>
            <person name="Thornton R."/>
            <person name="Coyle M."/>
            <person name="Francisco L."/>
            <person name="Jackson L."/>
            <person name="Javaid M."/>
            <person name="Korchina V."/>
            <person name="Kovar C."/>
            <person name="Mata R."/>
            <person name="Mathew T."/>
            <person name="Ngo R."/>
            <person name="Nguyen L."/>
            <person name="Nguyen N."/>
            <person name="Okwuonu G."/>
            <person name="Ongeri F."/>
            <person name="Pham C."/>
            <person name="Simmons D."/>
            <person name="Wilczek-Boney K."/>
            <person name="Hale W."/>
            <person name="Jakkamsetti A."/>
            <person name="Pham P."/>
            <person name="Ruth R."/>
            <person name="San Lucas F."/>
            <person name="Warren J."/>
            <person name="Zhang J."/>
            <person name="Zhao Z."/>
            <person name="Zhou C."/>
            <person name="Zhu D."/>
            <person name="Lee S."/>
            <person name="Bess C."/>
            <person name="Blankenburg K."/>
            <person name="Forbes L."/>
            <person name="Fu Q."/>
            <person name="Gubbala S."/>
            <person name="Hirani K."/>
            <person name="Jayaseelan J.C."/>
            <person name="Lara F."/>
            <person name="Munidasa M."/>
            <person name="Palculict T."/>
            <person name="Patil S."/>
            <person name="Pu L.-L."/>
            <person name="Saada N."/>
            <person name="Tang L."/>
            <person name="Weissenberger G."/>
            <person name="Zhu Y."/>
            <person name="Hemphill L."/>
            <person name="Shang Y."/>
            <person name="Youmans B."/>
            <person name="Ayvaz T."/>
            <person name="Ross M."/>
            <person name="Santibanez J."/>
            <person name="Aqrawi P."/>
            <person name="Gross S."/>
            <person name="Joshi V."/>
            <person name="Fowler G."/>
            <person name="Nazareth L."/>
            <person name="Reid J."/>
            <person name="Worley K."/>
            <person name="Petrosino J."/>
            <person name="Highlander S."/>
            <person name="Gibbs R."/>
        </authorList>
    </citation>
    <scope>NUCLEOTIDE SEQUENCE [LARGE SCALE GENOMIC DNA]</scope>
    <source>
        <strain evidence="1 2">DSM 16608</strain>
    </source>
</reference>
<gene>
    <name evidence="1" type="ORF">HMPREF9141_2594</name>
</gene>
<dbReference type="Gene3D" id="3.40.50.1000">
    <property type="entry name" value="HAD superfamily/HAD-like"/>
    <property type="match status" value="1"/>
</dbReference>
<dbReference type="EMBL" id="AEWX01000043">
    <property type="protein sequence ID" value="EGC18901.1"/>
    <property type="molecule type" value="Genomic_DNA"/>
</dbReference>
<name>F0FAH7_9BACT</name>
<dbReference type="AlphaFoldDB" id="F0FAH7"/>
<evidence type="ECO:0000313" key="2">
    <source>
        <dbReference type="Proteomes" id="UP000005697"/>
    </source>
</evidence>
<dbReference type="STRING" id="888743.HMPREF9141_2594"/>
<keyword evidence="2" id="KW-1185">Reference proteome</keyword>
<dbReference type="InterPro" id="IPR036412">
    <property type="entry name" value="HAD-like_sf"/>
</dbReference>
<sequence>MLSHQQQDIPSAGGVRNGFKAVLFDMDGVLYDSMPNHGIAWQRAMKEFGIHFTLEDSYATEGARGVDTIRRYAKAQLGKELSEAEAQKIYDVKARYFHEMPEAKIFDGVTDLMRKIKASGLKIGIVTGSAQRPLIERITRDFAEYVAPDQITTAFDVKRGKPAPDPYLTGLRKAGGYAPSEGIVVENAPLGVRAGVAAGCYTVAVNSGPLPDAALLEEGADLLFPTIRAFADNWEQVFHRQVINKFQ</sequence>
<dbReference type="SFLD" id="SFLDG01129">
    <property type="entry name" value="C1.5:_HAD__Beta-PGM__Phosphata"/>
    <property type="match status" value="1"/>
</dbReference>
<keyword evidence="1" id="KW-0413">Isomerase</keyword>
<dbReference type="SUPFAM" id="SSF56784">
    <property type="entry name" value="HAD-like"/>
    <property type="match status" value="1"/>
</dbReference>
<organism evidence="1 2">
    <name type="scientific">Prevotella multiformis DSM 16608</name>
    <dbReference type="NCBI Taxonomy" id="888743"/>
    <lineage>
        <taxon>Bacteria</taxon>
        <taxon>Pseudomonadati</taxon>
        <taxon>Bacteroidota</taxon>
        <taxon>Bacteroidia</taxon>
        <taxon>Bacteroidales</taxon>
        <taxon>Prevotellaceae</taxon>
        <taxon>Prevotella</taxon>
    </lineage>
</organism>
<protein>
    <submittedName>
        <fullName evidence="1">HAD hydrolase, family IA, variant 3</fullName>
        <ecNumber evidence="1">5.4.2.6</ecNumber>
    </submittedName>
</protein>
<dbReference type="SFLD" id="SFLDG01135">
    <property type="entry name" value="C1.5.6:_HAD__Beta-PGM__Phospha"/>
    <property type="match status" value="1"/>
</dbReference>
<dbReference type="Pfam" id="PF00702">
    <property type="entry name" value="Hydrolase"/>
    <property type="match status" value="1"/>
</dbReference>
<dbReference type="eggNOG" id="COG0637">
    <property type="taxonomic scope" value="Bacteria"/>
</dbReference>
<dbReference type="InterPro" id="IPR006439">
    <property type="entry name" value="HAD-SF_hydro_IA"/>
</dbReference>
<dbReference type="InterPro" id="IPR023198">
    <property type="entry name" value="PGP-like_dom2"/>
</dbReference>
<dbReference type="OrthoDB" id="9797743at2"/>
<accession>F0FAH7</accession>
<dbReference type="NCBIfam" id="TIGR01509">
    <property type="entry name" value="HAD-SF-IA-v3"/>
    <property type="match status" value="1"/>
</dbReference>
<dbReference type="RefSeq" id="WP_007367331.1">
    <property type="nucleotide sequence ID" value="NZ_GL872282.1"/>
</dbReference>
<dbReference type="SFLD" id="SFLDS00003">
    <property type="entry name" value="Haloacid_Dehalogenase"/>
    <property type="match status" value="1"/>
</dbReference>
<dbReference type="HOGENOM" id="CLU_045011_13_4_10"/>
<dbReference type="Proteomes" id="UP000005697">
    <property type="component" value="Unassembled WGS sequence"/>
</dbReference>
<dbReference type="InterPro" id="IPR023214">
    <property type="entry name" value="HAD_sf"/>
</dbReference>
<evidence type="ECO:0000313" key="1">
    <source>
        <dbReference type="EMBL" id="EGC18901.1"/>
    </source>
</evidence>
<proteinExistence type="predicted"/>